<dbReference type="AlphaFoldDB" id="A0A942YEU1"/>
<accession>A0A942YEU1</accession>
<sequence length="183" mass="20408">MTDGPPPERVVARLRPHARRLVRPAVFVVLVMAAGGFGFGVFRAQLAWLNAVVAGIVLVCLVFGGAVPLFRWMSERYVVTTRRLVVVHGLGTRTRRELLHSRGYDVTVRRRGLQGVFRSGDVLVFPGDDPALVLRDVPHADLVVAVLHDLVETYEARRRHREPDWDDIVGGGTHRPPWGDVRA</sequence>
<keyword evidence="1" id="KW-0812">Transmembrane</keyword>
<feature type="transmembrane region" description="Helical" evidence="1">
    <location>
        <begin position="48"/>
        <end position="73"/>
    </location>
</feature>
<organism evidence="3">
    <name type="scientific">Neobacillus citreus</name>
    <dbReference type="NCBI Taxonomy" id="2833578"/>
    <lineage>
        <taxon>Bacteria</taxon>
        <taxon>Bacillati</taxon>
        <taxon>Bacillota</taxon>
        <taxon>Bacilli</taxon>
        <taxon>Bacillales</taxon>
        <taxon>Bacillaceae</taxon>
        <taxon>Neobacillus</taxon>
    </lineage>
</organism>
<dbReference type="EMBL" id="JAGYPE010000008">
    <property type="protein sequence ID" value="MBS4187060.1"/>
    <property type="molecule type" value="Genomic_DNA"/>
</dbReference>
<gene>
    <name evidence="3" type="ORF">KHB02_37440</name>
</gene>
<dbReference type="InterPro" id="IPR005182">
    <property type="entry name" value="YdbS-like_PH"/>
</dbReference>
<keyword evidence="1" id="KW-0472">Membrane</keyword>
<name>A0A942YEU1_9BACI</name>
<feature type="transmembrane region" description="Helical" evidence="1">
    <location>
        <begin position="21"/>
        <end position="42"/>
    </location>
</feature>
<keyword evidence="1" id="KW-1133">Transmembrane helix</keyword>
<feature type="domain" description="YdbS-like PH" evidence="2">
    <location>
        <begin position="72"/>
        <end position="141"/>
    </location>
</feature>
<evidence type="ECO:0000259" key="2">
    <source>
        <dbReference type="Pfam" id="PF03703"/>
    </source>
</evidence>
<protein>
    <submittedName>
        <fullName evidence="3">PH domain-containing protein</fullName>
    </submittedName>
</protein>
<comment type="caution">
    <text evidence="3">The sequence shown here is derived from an EMBL/GenBank/DDBJ whole genome shotgun (WGS) entry which is preliminary data.</text>
</comment>
<reference evidence="3" key="1">
    <citation type="submission" date="2021-05" db="EMBL/GenBank/DDBJ databases">
        <title>Novel Bacillus species.</title>
        <authorList>
            <person name="Liu G."/>
        </authorList>
    </citation>
    <scope>NUCLEOTIDE SEQUENCE</scope>
    <source>
        <strain evidence="3">FJAT-50051</strain>
    </source>
</reference>
<evidence type="ECO:0000313" key="3">
    <source>
        <dbReference type="EMBL" id="MBS4187060.1"/>
    </source>
</evidence>
<evidence type="ECO:0000256" key="1">
    <source>
        <dbReference type="SAM" id="Phobius"/>
    </source>
</evidence>
<dbReference type="Pfam" id="PF03703">
    <property type="entry name" value="bPH_2"/>
    <property type="match status" value="1"/>
</dbReference>
<proteinExistence type="predicted"/>